<dbReference type="InterPro" id="IPR010982">
    <property type="entry name" value="Lambda_DNA-bd_dom_sf"/>
</dbReference>
<dbReference type="CDD" id="cd00093">
    <property type="entry name" value="HTH_XRE"/>
    <property type="match status" value="1"/>
</dbReference>
<dbReference type="Gene3D" id="1.10.260.40">
    <property type="entry name" value="lambda repressor-like DNA-binding domains"/>
    <property type="match status" value="1"/>
</dbReference>
<name>A0A1I2R5D0_9CORY</name>
<dbReference type="SUPFAM" id="SSF47413">
    <property type="entry name" value="lambda repressor-like DNA-binding domains"/>
    <property type="match status" value="1"/>
</dbReference>
<accession>A0A1I2R5D0</accession>
<keyword evidence="1" id="KW-0805">Transcription regulation</keyword>
<reference evidence="5 6" key="1">
    <citation type="submission" date="2016-10" db="EMBL/GenBank/DDBJ databases">
        <authorList>
            <person name="de Groot N.N."/>
        </authorList>
    </citation>
    <scope>NUCLEOTIDE SEQUENCE [LARGE SCALE GENOMIC DNA]</scope>
    <source>
        <strain>J11</strain>
        <strain evidence="6">PG 39</strain>
    </source>
</reference>
<keyword evidence="2" id="KW-0238">DNA-binding</keyword>
<dbReference type="InterPro" id="IPR001387">
    <property type="entry name" value="Cro/C1-type_HTH"/>
</dbReference>
<evidence type="ECO:0000256" key="1">
    <source>
        <dbReference type="ARBA" id="ARBA00023015"/>
    </source>
</evidence>
<evidence type="ECO:0000256" key="2">
    <source>
        <dbReference type="ARBA" id="ARBA00023125"/>
    </source>
</evidence>
<evidence type="ECO:0000313" key="6">
    <source>
        <dbReference type="Proteomes" id="UP000199065"/>
    </source>
</evidence>
<dbReference type="STRING" id="185761.SAMN05660282_00615"/>
<proteinExistence type="predicted"/>
<sequence length="98" mass="10484">MSRSKVAEPLLREALGESLRSFRTASNITLRELADKACVSPGYLSELERGCKEVSSEVLASVCYALGVHVADVVLEAARTMAAARVAEEVVEELTVSS</sequence>
<dbReference type="AlphaFoldDB" id="A0A1I2R5D0"/>
<dbReference type="GO" id="GO:0003677">
    <property type="term" value="F:DNA binding"/>
    <property type="evidence" value="ECO:0007669"/>
    <property type="project" value="UniProtKB-KW"/>
</dbReference>
<protein>
    <submittedName>
        <fullName evidence="5">Helix-turn-helix domain-containing protein</fullName>
    </submittedName>
</protein>
<keyword evidence="6" id="KW-1185">Reference proteome</keyword>
<organism evidence="5 6">
    <name type="scientific">Corynebacterium spheniscorum</name>
    <dbReference type="NCBI Taxonomy" id="185761"/>
    <lineage>
        <taxon>Bacteria</taxon>
        <taxon>Bacillati</taxon>
        <taxon>Actinomycetota</taxon>
        <taxon>Actinomycetes</taxon>
        <taxon>Mycobacteriales</taxon>
        <taxon>Corynebacteriaceae</taxon>
        <taxon>Corynebacterium</taxon>
    </lineage>
</organism>
<evidence type="ECO:0000259" key="4">
    <source>
        <dbReference type="PROSITE" id="PS50943"/>
    </source>
</evidence>
<dbReference type="PANTHER" id="PTHR46797">
    <property type="entry name" value="HTH-TYPE TRANSCRIPTIONAL REGULATOR"/>
    <property type="match status" value="1"/>
</dbReference>
<evidence type="ECO:0000256" key="3">
    <source>
        <dbReference type="ARBA" id="ARBA00023163"/>
    </source>
</evidence>
<feature type="domain" description="HTH cro/C1-type" evidence="4">
    <location>
        <begin position="19"/>
        <end position="73"/>
    </location>
</feature>
<dbReference type="GO" id="GO:0005829">
    <property type="term" value="C:cytosol"/>
    <property type="evidence" value="ECO:0007669"/>
    <property type="project" value="TreeGrafter"/>
</dbReference>
<dbReference type="EMBL" id="FOPJ01000003">
    <property type="protein sequence ID" value="SFG35263.1"/>
    <property type="molecule type" value="Genomic_DNA"/>
</dbReference>
<dbReference type="Pfam" id="PF13560">
    <property type="entry name" value="HTH_31"/>
    <property type="match status" value="1"/>
</dbReference>
<gene>
    <name evidence="5" type="ORF">SAMN05660282_00615</name>
</gene>
<dbReference type="InterPro" id="IPR050807">
    <property type="entry name" value="TransReg_Diox_bact_type"/>
</dbReference>
<dbReference type="GO" id="GO:0003700">
    <property type="term" value="F:DNA-binding transcription factor activity"/>
    <property type="evidence" value="ECO:0007669"/>
    <property type="project" value="TreeGrafter"/>
</dbReference>
<dbReference type="SMART" id="SM00530">
    <property type="entry name" value="HTH_XRE"/>
    <property type="match status" value="1"/>
</dbReference>
<evidence type="ECO:0000313" key="5">
    <source>
        <dbReference type="EMBL" id="SFG35263.1"/>
    </source>
</evidence>
<keyword evidence="3" id="KW-0804">Transcription</keyword>
<dbReference type="PROSITE" id="PS50943">
    <property type="entry name" value="HTH_CROC1"/>
    <property type="match status" value="1"/>
</dbReference>
<dbReference type="PANTHER" id="PTHR46797:SF1">
    <property type="entry name" value="METHYLPHOSPHONATE SYNTHASE"/>
    <property type="match status" value="1"/>
</dbReference>
<dbReference type="Proteomes" id="UP000199065">
    <property type="component" value="Unassembled WGS sequence"/>
</dbReference>
<dbReference type="FunFam" id="1.10.260.40:FF:000032">
    <property type="entry name" value="Transcriptional regulator ClgR"/>
    <property type="match status" value="1"/>
</dbReference>